<accession>A0A6J5NSC5</accession>
<protein>
    <recommendedName>
        <fullName evidence="1">Bbp19-like phage domain-containing protein</fullName>
    </recommendedName>
</protein>
<name>A0A6J5NSC5_9CAUD</name>
<evidence type="ECO:0000259" key="1">
    <source>
        <dbReference type="Pfam" id="PF25181"/>
    </source>
</evidence>
<dbReference type="EMBL" id="LR796714">
    <property type="protein sequence ID" value="CAB4160566.1"/>
    <property type="molecule type" value="Genomic_DNA"/>
</dbReference>
<feature type="domain" description="Bbp19-like phage" evidence="1">
    <location>
        <begin position="30"/>
        <end position="77"/>
    </location>
</feature>
<gene>
    <name evidence="2" type="ORF">UFOVP767_22</name>
</gene>
<sequence length="85" mass="9827">MMEEGWEGLRSPEIKQKGASDNEIDLLVTRVFSTDDGVRLLEWLRATTIEQPTWFPGEDPSHGFAREGQNSLVRELERRIKRARS</sequence>
<evidence type="ECO:0000313" key="2">
    <source>
        <dbReference type="EMBL" id="CAB4160566.1"/>
    </source>
</evidence>
<proteinExistence type="predicted"/>
<organism evidence="2">
    <name type="scientific">uncultured Caudovirales phage</name>
    <dbReference type="NCBI Taxonomy" id="2100421"/>
    <lineage>
        <taxon>Viruses</taxon>
        <taxon>Duplodnaviria</taxon>
        <taxon>Heunggongvirae</taxon>
        <taxon>Uroviricota</taxon>
        <taxon>Caudoviricetes</taxon>
        <taxon>Peduoviridae</taxon>
        <taxon>Maltschvirus</taxon>
        <taxon>Maltschvirus maltsch</taxon>
    </lineage>
</organism>
<dbReference type="InterPro" id="IPR057447">
    <property type="entry name" value="Bbp19-like_phage"/>
</dbReference>
<reference evidence="2" key="1">
    <citation type="submission" date="2020-04" db="EMBL/GenBank/DDBJ databases">
        <authorList>
            <person name="Chiriac C."/>
            <person name="Salcher M."/>
            <person name="Ghai R."/>
            <person name="Kavagutti S V."/>
        </authorList>
    </citation>
    <scope>NUCLEOTIDE SEQUENCE</scope>
</reference>
<dbReference type="Pfam" id="PF25181">
    <property type="entry name" value="Phage_Bbp19"/>
    <property type="match status" value="1"/>
</dbReference>